<name>A0A1D6MDH5_MAIZE</name>
<sequence>MALKAAEFRRNGAIALPFRPSQFLRSSTPYGPQRKLEEEGNPKPVTVKIIETVYVEAGTADDFKSVVQRFTGKDAAAELEESGRPTPSRPHPETNCSIYSTWSTIYAKP</sequence>
<proteinExistence type="predicted"/>
<dbReference type="Pfam" id="PF05678">
    <property type="entry name" value="VQ"/>
    <property type="match status" value="1"/>
</dbReference>
<dbReference type="InParanoid" id="A0A1D6MDH5"/>
<dbReference type="PANTHER" id="PTHR34777:SF1">
    <property type="entry name" value="VQ MOTIF-CONTAINING PROTEIN 10"/>
    <property type="match status" value="1"/>
</dbReference>
<reference evidence="1" key="1">
    <citation type="submission" date="2015-12" db="EMBL/GenBank/DDBJ databases">
        <title>Update maize B73 reference genome by single molecule sequencing technologies.</title>
        <authorList>
            <consortium name="Maize Genome Sequencing Project"/>
            <person name="Ware D."/>
        </authorList>
    </citation>
    <scope>NUCLEOTIDE SEQUENCE</scope>
    <source>
        <tissue evidence="1">Seedling</tissue>
    </source>
</reference>
<dbReference type="EMBL" id="CM000782">
    <property type="protein sequence ID" value="AQK88703.1"/>
    <property type="molecule type" value="Genomic_DNA"/>
</dbReference>
<accession>A0A1D6MDH5</accession>
<dbReference type="InterPro" id="IPR039608">
    <property type="entry name" value="VQ_1/10"/>
</dbReference>
<protein>
    <submittedName>
        <fullName evidence="1">Uncharacterized protein</fullName>
    </submittedName>
</protein>
<dbReference type="PANTHER" id="PTHR34777">
    <property type="entry name" value="VQ MOTIF-CONTAINING PROTEIN 10"/>
    <property type="match status" value="1"/>
</dbReference>
<gene>
    <name evidence="1" type="ORF">ZEAMMB73_Zm00001d039082</name>
</gene>
<dbReference type="AlphaFoldDB" id="A0A1D6MDH5"/>
<dbReference type="PaxDb" id="4577-GRMZM5G814101_P01"/>
<dbReference type="ExpressionAtlas" id="A0A1D6MDH5">
    <property type="expression patterns" value="baseline"/>
</dbReference>
<dbReference type="InterPro" id="IPR008889">
    <property type="entry name" value="VQ"/>
</dbReference>
<organism evidence="1">
    <name type="scientific">Zea mays</name>
    <name type="common">Maize</name>
    <dbReference type="NCBI Taxonomy" id="4577"/>
    <lineage>
        <taxon>Eukaryota</taxon>
        <taxon>Viridiplantae</taxon>
        <taxon>Streptophyta</taxon>
        <taxon>Embryophyta</taxon>
        <taxon>Tracheophyta</taxon>
        <taxon>Spermatophyta</taxon>
        <taxon>Magnoliopsida</taxon>
        <taxon>Liliopsida</taxon>
        <taxon>Poales</taxon>
        <taxon>Poaceae</taxon>
        <taxon>PACMAD clade</taxon>
        <taxon>Panicoideae</taxon>
        <taxon>Andropogonodae</taxon>
        <taxon>Andropogoneae</taxon>
        <taxon>Tripsacinae</taxon>
        <taxon>Zea</taxon>
    </lineage>
</organism>
<evidence type="ECO:0000313" key="1">
    <source>
        <dbReference type="EMBL" id="AQK88703.1"/>
    </source>
</evidence>